<proteinExistence type="inferred from homology"/>
<feature type="transmembrane region" description="Helical" evidence="6">
    <location>
        <begin position="25"/>
        <end position="49"/>
    </location>
</feature>
<keyword evidence="6" id="KW-0645">Protease</keyword>
<dbReference type="Gene3D" id="2.10.109.10">
    <property type="entry name" value="Umud Fragment, subunit A"/>
    <property type="match status" value="1"/>
</dbReference>
<comment type="similarity">
    <text evidence="3 6">Belongs to the peptidase S26 family.</text>
</comment>
<evidence type="ECO:0000256" key="5">
    <source>
        <dbReference type="ARBA" id="ARBA00022801"/>
    </source>
</evidence>
<dbReference type="Pfam" id="PF10502">
    <property type="entry name" value="Peptidase_S26"/>
    <property type="match status" value="1"/>
</dbReference>
<evidence type="ECO:0000256" key="1">
    <source>
        <dbReference type="ARBA" id="ARBA00000677"/>
    </source>
</evidence>
<evidence type="ECO:0000256" key="2">
    <source>
        <dbReference type="ARBA" id="ARBA00004401"/>
    </source>
</evidence>
<evidence type="ECO:0000259" key="7">
    <source>
        <dbReference type="Pfam" id="PF10502"/>
    </source>
</evidence>
<dbReference type="PROSITE" id="PS00761">
    <property type="entry name" value="SPASE_I_3"/>
    <property type="match status" value="1"/>
</dbReference>
<keyword evidence="6" id="KW-1133">Transmembrane helix</keyword>
<dbReference type="PROSITE" id="PS00760">
    <property type="entry name" value="SPASE_I_2"/>
    <property type="match status" value="1"/>
</dbReference>
<gene>
    <name evidence="8" type="primary">sipU</name>
    <name evidence="8" type="ORF">GCM10010917_26460</name>
</gene>
<protein>
    <recommendedName>
        <fullName evidence="4 6">Signal peptidase I</fullName>
        <ecNumber evidence="4 6">3.4.21.89</ecNumber>
    </recommendedName>
</protein>
<reference evidence="9" key="1">
    <citation type="journal article" date="2019" name="Int. J. Syst. Evol. Microbiol.">
        <title>The Global Catalogue of Microorganisms (GCM) 10K type strain sequencing project: providing services to taxonomists for standard genome sequencing and annotation.</title>
        <authorList>
            <consortium name="The Broad Institute Genomics Platform"/>
            <consortium name="The Broad Institute Genome Sequencing Center for Infectious Disease"/>
            <person name="Wu L."/>
            <person name="Ma J."/>
        </authorList>
    </citation>
    <scope>NUCLEOTIDE SEQUENCE [LARGE SCALE GENOMIC DNA]</scope>
    <source>
        <strain evidence="9">CGMCC 1.15044</strain>
    </source>
</reference>
<feature type="domain" description="Peptidase S26" evidence="7">
    <location>
        <begin position="23"/>
        <end position="197"/>
    </location>
</feature>
<keyword evidence="6" id="KW-0472">Membrane</keyword>
<evidence type="ECO:0000256" key="4">
    <source>
        <dbReference type="ARBA" id="ARBA00013208"/>
    </source>
</evidence>
<comment type="subcellular location">
    <subcellularLocation>
        <location evidence="2">Cell membrane</location>
        <topology evidence="2">Single-pass type II membrane protein</topology>
    </subcellularLocation>
    <subcellularLocation>
        <location evidence="6">Membrane</location>
        <topology evidence="6">Single-pass type II membrane protein</topology>
    </subcellularLocation>
</comment>
<dbReference type="PRINTS" id="PR00727">
    <property type="entry name" value="LEADERPTASE"/>
</dbReference>
<dbReference type="InterPro" id="IPR000223">
    <property type="entry name" value="Pept_S26A_signal_pept_1"/>
</dbReference>
<dbReference type="SUPFAM" id="SSF51306">
    <property type="entry name" value="LexA/Signal peptidase"/>
    <property type="match status" value="1"/>
</dbReference>
<sequence length="207" mass="23898">MEQSYQEQKQSHQSPDRRKNEAAEWLKAIIIAVVLVLLIRWVLFTPFIVDGPSMQPNFHTGERIIVNKVIYHMSKPKQGDVIVFHVPSEGRDFIKRVIAVPGDTVKVDGDTVTVNGKVLDEPYLKQAIEAAHQENRLYNDDTQDQRRHFPNDQFTDGTVPEGHLFVMGDNRSDSEDSRMIGYIPFKDIVGRADLIFWPFKEIHFIRL</sequence>
<name>A0ABQ1GAM1_9BACL</name>
<comment type="catalytic activity">
    <reaction evidence="1 6">
        <text>Cleavage of hydrophobic, N-terminal signal or leader sequences from secreted and periplasmic proteins.</text>
        <dbReference type="EC" id="3.4.21.89"/>
    </reaction>
</comment>
<evidence type="ECO:0000313" key="8">
    <source>
        <dbReference type="EMBL" id="GGA39888.1"/>
    </source>
</evidence>
<dbReference type="InterPro" id="IPR019757">
    <property type="entry name" value="Pept_S26A_signal_pept_1_Lys-AS"/>
</dbReference>
<evidence type="ECO:0000256" key="3">
    <source>
        <dbReference type="ARBA" id="ARBA00009370"/>
    </source>
</evidence>
<keyword evidence="5 6" id="KW-0378">Hydrolase</keyword>
<dbReference type="PANTHER" id="PTHR43390">
    <property type="entry name" value="SIGNAL PEPTIDASE I"/>
    <property type="match status" value="1"/>
</dbReference>
<dbReference type="CDD" id="cd06530">
    <property type="entry name" value="S26_SPase_I"/>
    <property type="match status" value="1"/>
</dbReference>
<keyword evidence="9" id="KW-1185">Reference proteome</keyword>
<keyword evidence="6" id="KW-0812">Transmembrane</keyword>
<evidence type="ECO:0000256" key="6">
    <source>
        <dbReference type="RuleBase" id="RU362042"/>
    </source>
</evidence>
<dbReference type="NCBIfam" id="TIGR02227">
    <property type="entry name" value="sigpep_I_bact"/>
    <property type="match status" value="1"/>
</dbReference>
<dbReference type="PANTHER" id="PTHR43390:SF1">
    <property type="entry name" value="CHLOROPLAST PROCESSING PEPTIDASE"/>
    <property type="match status" value="1"/>
</dbReference>
<dbReference type="EC" id="3.4.21.89" evidence="4 6"/>
<dbReference type="InterPro" id="IPR019758">
    <property type="entry name" value="Pept_S26A_signal_pept_1_CS"/>
</dbReference>
<accession>A0ABQ1GAM1</accession>
<dbReference type="RefSeq" id="WP_094092499.1">
    <property type="nucleotide sequence ID" value="NZ_BMHF01000008.1"/>
</dbReference>
<comment type="caution">
    <text evidence="8">The sequence shown here is derived from an EMBL/GenBank/DDBJ whole genome shotgun (WGS) entry which is preliminary data.</text>
</comment>
<dbReference type="EMBL" id="BMHF01000008">
    <property type="protein sequence ID" value="GGA39888.1"/>
    <property type="molecule type" value="Genomic_DNA"/>
</dbReference>
<dbReference type="InterPro" id="IPR019533">
    <property type="entry name" value="Peptidase_S26"/>
</dbReference>
<evidence type="ECO:0000313" key="9">
    <source>
        <dbReference type="Proteomes" id="UP000609323"/>
    </source>
</evidence>
<dbReference type="Proteomes" id="UP000609323">
    <property type="component" value="Unassembled WGS sequence"/>
</dbReference>
<organism evidence="8 9">
    <name type="scientific">Paenibacillus physcomitrellae</name>
    <dbReference type="NCBI Taxonomy" id="1619311"/>
    <lineage>
        <taxon>Bacteria</taxon>
        <taxon>Bacillati</taxon>
        <taxon>Bacillota</taxon>
        <taxon>Bacilli</taxon>
        <taxon>Bacillales</taxon>
        <taxon>Paenibacillaceae</taxon>
        <taxon>Paenibacillus</taxon>
    </lineage>
</organism>
<dbReference type="InterPro" id="IPR036286">
    <property type="entry name" value="LexA/Signal_pep-like_sf"/>
</dbReference>